<dbReference type="Proteomes" id="UP000054248">
    <property type="component" value="Unassembled WGS sequence"/>
</dbReference>
<dbReference type="EMBL" id="KN823440">
    <property type="protein sequence ID" value="KIO17039.1"/>
    <property type="molecule type" value="Genomic_DNA"/>
</dbReference>
<dbReference type="InterPro" id="IPR001810">
    <property type="entry name" value="F-box_dom"/>
</dbReference>
<dbReference type="HOGENOM" id="CLU_957098_0_0_1"/>
<evidence type="ECO:0000313" key="4">
    <source>
        <dbReference type="Proteomes" id="UP000054248"/>
    </source>
</evidence>
<reference evidence="3" key="3">
    <citation type="submission" date="2015-02" db="EMBL/GenBank/DDBJ databases">
        <title>Evolutionary Origins and Diversification of the Mycorrhizal Mutualists.</title>
        <authorList>
            <consortium name="DOE Joint Genome Institute"/>
            <consortium name="Mycorrhizal Genomics Consortium"/>
            <person name="Kohler A."/>
            <person name="Kuo A."/>
            <person name="Nagy L.G."/>
            <person name="Floudas D."/>
            <person name="Copeland A."/>
            <person name="Barry K.W."/>
            <person name="Cichocki N."/>
            <person name="Veneault-Fourrey C."/>
            <person name="LaButti K."/>
            <person name="Lindquist E.A."/>
            <person name="Lipzen A."/>
            <person name="Lundell T."/>
            <person name="Morin E."/>
            <person name="Murat C."/>
            <person name="Riley R."/>
            <person name="Ohm R."/>
            <person name="Sun H."/>
            <person name="Tunlid A."/>
            <person name="Henrissat B."/>
            <person name="Grigoriev I.V."/>
            <person name="Hibbett D.S."/>
            <person name="Martin F."/>
        </authorList>
    </citation>
    <scope>NUCLEOTIDE SEQUENCE</scope>
    <source>
        <strain evidence="3 4">MUT 4182</strain>
    </source>
</reference>
<dbReference type="InterPro" id="IPR036047">
    <property type="entry name" value="F-box-like_dom_sf"/>
</dbReference>
<evidence type="ECO:0000313" key="3">
    <source>
        <dbReference type="EMBL" id="KIO23237.1"/>
    </source>
</evidence>
<evidence type="ECO:0000259" key="1">
    <source>
        <dbReference type="Pfam" id="PF12937"/>
    </source>
</evidence>
<dbReference type="Gene3D" id="1.20.1280.50">
    <property type="match status" value="1"/>
</dbReference>
<gene>
    <name evidence="3" type="ORF">M407DRAFT_27308</name>
    <name evidence="2" type="ORF">M407DRAFT_33314</name>
</gene>
<reference evidence="3 4" key="1">
    <citation type="submission" date="2014-04" db="EMBL/GenBank/DDBJ databases">
        <authorList>
            <consortium name="DOE Joint Genome Institute"/>
            <person name="Kuo A."/>
            <person name="Girlanda M."/>
            <person name="Perotto S."/>
            <person name="Kohler A."/>
            <person name="Nagy L.G."/>
            <person name="Floudas D."/>
            <person name="Copeland A."/>
            <person name="Barry K.W."/>
            <person name="Cichocki N."/>
            <person name="Veneault-Fourrey C."/>
            <person name="LaButti K."/>
            <person name="Lindquist E.A."/>
            <person name="Lipzen A."/>
            <person name="Lundell T."/>
            <person name="Morin E."/>
            <person name="Murat C."/>
            <person name="Sun H."/>
            <person name="Tunlid A."/>
            <person name="Henrissat B."/>
            <person name="Grigoriev I.V."/>
            <person name="Hibbett D.S."/>
            <person name="Martin F."/>
            <person name="Nordberg H.P."/>
            <person name="Cantor M.N."/>
            <person name="Hua S.X."/>
        </authorList>
    </citation>
    <scope>NUCLEOTIDE SEQUENCE [LARGE SCALE GENOMIC DNA]</scope>
    <source>
        <strain evidence="3 4">MUT 4182</strain>
    </source>
</reference>
<organism evidence="3 4">
    <name type="scientific">Tulasnella calospora MUT 4182</name>
    <dbReference type="NCBI Taxonomy" id="1051891"/>
    <lineage>
        <taxon>Eukaryota</taxon>
        <taxon>Fungi</taxon>
        <taxon>Dikarya</taxon>
        <taxon>Basidiomycota</taxon>
        <taxon>Agaricomycotina</taxon>
        <taxon>Agaricomycetes</taxon>
        <taxon>Cantharellales</taxon>
        <taxon>Tulasnellaceae</taxon>
        <taxon>Tulasnella</taxon>
    </lineage>
</organism>
<protein>
    <recommendedName>
        <fullName evidence="1">F-box domain-containing protein</fullName>
    </recommendedName>
</protein>
<keyword evidence="4" id="KW-1185">Reference proteome</keyword>
<evidence type="ECO:0000313" key="2">
    <source>
        <dbReference type="EMBL" id="KIO17039.1"/>
    </source>
</evidence>
<reference evidence="4" key="2">
    <citation type="submission" date="2015-01" db="EMBL/GenBank/DDBJ databases">
        <title>Evolutionary Origins and Diversification of the Mycorrhizal Mutualists.</title>
        <authorList>
            <consortium name="DOE Joint Genome Institute"/>
            <consortium name="Mycorrhizal Genomics Consortium"/>
            <person name="Kohler A."/>
            <person name="Kuo A."/>
            <person name="Nagy L.G."/>
            <person name="Floudas D."/>
            <person name="Copeland A."/>
            <person name="Barry K.W."/>
            <person name="Cichocki N."/>
            <person name="Veneault-Fourrey C."/>
            <person name="LaButti K."/>
            <person name="Lindquist E.A."/>
            <person name="Lipzen A."/>
            <person name="Lundell T."/>
            <person name="Morin E."/>
            <person name="Murat C."/>
            <person name="Riley R."/>
            <person name="Ohm R."/>
            <person name="Sun H."/>
            <person name="Tunlid A."/>
            <person name="Henrissat B."/>
            <person name="Grigoriev I.V."/>
            <person name="Hibbett D.S."/>
            <person name="Martin F."/>
        </authorList>
    </citation>
    <scope>NUCLEOTIDE SEQUENCE [LARGE SCALE GENOMIC DNA]</scope>
    <source>
        <strain evidence="4">MUT 4182</strain>
    </source>
</reference>
<dbReference type="Pfam" id="PF12937">
    <property type="entry name" value="F-box-like"/>
    <property type="match status" value="1"/>
</dbReference>
<feature type="domain" description="F-box" evidence="1">
    <location>
        <begin position="14"/>
        <end position="52"/>
    </location>
</feature>
<dbReference type="SUPFAM" id="SSF81383">
    <property type="entry name" value="F-box domain"/>
    <property type="match status" value="1"/>
</dbReference>
<name>A0A0C3LP85_9AGAM</name>
<sequence>MSFLKTPSRPLNDALPPEILAEIFRAVIFKEWDLSYRDIERLSLVCRSWRDAGRGMELLAIGVSAPKYMDALLGHIHTTPLFRESNRAKIHSLSATADKEKDFHRLPELLTLCRASLRRLHLTRLSFDDPEVELFHDTRVEAPPDFYLPNLTFLHHTLTEELTSLRFLDLKEIEIVGRFRAENPILTWLCQIAPNLETLEFSTVRDRLPLLTELMGSNQILKKFQKLKLWIRIRYEDLDPYSPDLAALIEWSRSGDGRTGSASVSALDLGCMKVEREDNTRERVVLDLRST</sequence>
<dbReference type="OrthoDB" id="3168149at2759"/>
<accession>A0A0C3LP85</accession>
<proteinExistence type="predicted"/>
<dbReference type="EMBL" id="KN823090">
    <property type="protein sequence ID" value="KIO23237.1"/>
    <property type="molecule type" value="Genomic_DNA"/>
</dbReference>
<dbReference type="AlphaFoldDB" id="A0A0C3LP85"/>